<evidence type="ECO:0000256" key="5">
    <source>
        <dbReference type="ARBA" id="ARBA00022448"/>
    </source>
</evidence>
<dbReference type="KEGG" id="asau:88172141"/>
<accession>A0AAX4H6H1</accession>
<dbReference type="InterPro" id="IPR051390">
    <property type="entry name" value="BLOC-1_subunit_KXD1"/>
</dbReference>
<name>A0AAX4H6H1_9ASCO</name>
<keyword evidence="5" id="KW-0813">Transport</keyword>
<dbReference type="PANTHER" id="PTHR37787">
    <property type="entry name" value="BIOGENESIS OF LYSOSOME-RELATED ORGANELLES COMPLEX 1 SUBUNIT KXD1"/>
    <property type="match status" value="1"/>
</dbReference>
<dbReference type="GO" id="GO:0005768">
    <property type="term" value="C:endosome"/>
    <property type="evidence" value="ECO:0007669"/>
    <property type="project" value="UniProtKB-SubCell"/>
</dbReference>
<organism evidence="10 11">
    <name type="scientific">Australozyma saopauloensis</name>
    <dbReference type="NCBI Taxonomy" id="291208"/>
    <lineage>
        <taxon>Eukaryota</taxon>
        <taxon>Fungi</taxon>
        <taxon>Dikarya</taxon>
        <taxon>Ascomycota</taxon>
        <taxon>Saccharomycotina</taxon>
        <taxon>Pichiomycetes</taxon>
        <taxon>Metschnikowiaceae</taxon>
        <taxon>Australozyma</taxon>
    </lineage>
</organism>
<dbReference type="GO" id="GO:0032880">
    <property type="term" value="P:regulation of protein localization"/>
    <property type="evidence" value="ECO:0007669"/>
    <property type="project" value="TreeGrafter"/>
</dbReference>
<evidence type="ECO:0000256" key="8">
    <source>
        <dbReference type="SAM" id="MobiDB-lite"/>
    </source>
</evidence>
<feature type="domain" description="KxDL" evidence="9">
    <location>
        <begin position="176"/>
        <end position="251"/>
    </location>
</feature>
<evidence type="ECO:0000256" key="2">
    <source>
        <dbReference type="ARBA" id="ARBA00004177"/>
    </source>
</evidence>
<dbReference type="EMBL" id="CP138894">
    <property type="protein sequence ID" value="WPK23826.1"/>
    <property type="molecule type" value="Genomic_DNA"/>
</dbReference>
<dbReference type="Pfam" id="PF10241">
    <property type="entry name" value="KxDL"/>
    <property type="match status" value="1"/>
</dbReference>
<keyword evidence="6" id="KW-0967">Endosome</keyword>
<comment type="subcellular location">
    <subcellularLocation>
        <location evidence="2">Endosome</location>
    </subcellularLocation>
</comment>
<dbReference type="PANTHER" id="PTHR37787:SF1">
    <property type="entry name" value="BIOGENESIS OF LYSOSOME-RELATED ORGANELLES COMPLEX 1 SUBUNIT KXD1"/>
    <property type="match status" value="1"/>
</dbReference>
<evidence type="ECO:0000256" key="7">
    <source>
        <dbReference type="ARBA" id="ARBA00029808"/>
    </source>
</evidence>
<comment type="function">
    <text evidence="1">Component of the biogenesis of lysosome-related organelles complex-1 (BLOC-1) involved in endosomal cargo sorting.</text>
</comment>
<gene>
    <name evidence="10" type="ORF">PUMCH_001073</name>
</gene>
<evidence type="ECO:0000313" key="11">
    <source>
        <dbReference type="Proteomes" id="UP001338582"/>
    </source>
</evidence>
<dbReference type="GeneID" id="88172141"/>
<dbReference type="GO" id="GO:0007032">
    <property type="term" value="P:endosome organization"/>
    <property type="evidence" value="ECO:0007669"/>
    <property type="project" value="TreeGrafter"/>
</dbReference>
<sequence length="289" mass="32106">MNDTSHNAEPSAGKQPQLRLTEPSSDKGSNSINESTQIENGIITSEISGLKQSLNRISVAEELSLEENVDSHTETTSSESNPVKSMNKAQINELQAPFCELDLSKNDSGQDGGSIDSQIDDTDIALDSDIPLSDSDDEFISSDNDSLSKILSGKQFNSLGCGSTFSEHVLYFEKALDVALDSHQLDKSLVAQAKLSGHLNDTNRILIEKQQELTESLERLRHLFKHHIASKRIDDLDTNLRQINTRIRNLKHGPPKTLFFGKSKLGVMDKYPVEYNQARDKVLDRPEEQ</sequence>
<feature type="compositionally biased region" description="Polar residues" evidence="8">
    <location>
        <begin position="74"/>
        <end position="85"/>
    </location>
</feature>
<dbReference type="RefSeq" id="XP_062876212.1">
    <property type="nucleotide sequence ID" value="XM_063020142.1"/>
</dbReference>
<evidence type="ECO:0000256" key="1">
    <source>
        <dbReference type="ARBA" id="ARBA00002069"/>
    </source>
</evidence>
<evidence type="ECO:0000256" key="4">
    <source>
        <dbReference type="ARBA" id="ARBA00016207"/>
    </source>
</evidence>
<feature type="region of interest" description="Disordered" evidence="8">
    <location>
        <begin position="1"/>
        <end position="40"/>
    </location>
</feature>
<dbReference type="Proteomes" id="UP001338582">
    <property type="component" value="Chromosome 1"/>
</dbReference>
<evidence type="ECO:0000256" key="3">
    <source>
        <dbReference type="ARBA" id="ARBA00005913"/>
    </source>
</evidence>
<feature type="region of interest" description="Disordered" evidence="8">
    <location>
        <begin position="65"/>
        <end position="85"/>
    </location>
</feature>
<comment type="similarity">
    <text evidence="3">Belongs to the KXD1 family.</text>
</comment>
<protein>
    <recommendedName>
        <fullName evidence="4">Biogenesis of lysosome-related organelles complex 1 subunit KXD1</fullName>
    </recommendedName>
    <alternativeName>
        <fullName evidence="7">KxDL homolog</fullName>
    </alternativeName>
</protein>
<keyword evidence="11" id="KW-1185">Reference proteome</keyword>
<evidence type="ECO:0000313" key="10">
    <source>
        <dbReference type="EMBL" id="WPK23826.1"/>
    </source>
</evidence>
<dbReference type="GO" id="GO:0031083">
    <property type="term" value="C:BLOC-1 complex"/>
    <property type="evidence" value="ECO:0007669"/>
    <property type="project" value="TreeGrafter"/>
</dbReference>
<proteinExistence type="inferred from homology"/>
<dbReference type="AlphaFoldDB" id="A0AAX4H6H1"/>
<evidence type="ECO:0000256" key="6">
    <source>
        <dbReference type="ARBA" id="ARBA00022753"/>
    </source>
</evidence>
<reference evidence="10 11" key="1">
    <citation type="submission" date="2023-10" db="EMBL/GenBank/DDBJ databases">
        <title>Draft Genome Sequence of Candida saopaulonensis from a very Premature Infant with Sepsis.</title>
        <authorList>
            <person name="Ning Y."/>
            <person name="Dai R."/>
            <person name="Xiao M."/>
            <person name="Xu Y."/>
            <person name="Yan Q."/>
            <person name="Zhang L."/>
        </authorList>
    </citation>
    <scope>NUCLEOTIDE SEQUENCE [LARGE SCALE GENOMIC DNA]</scope>
    <source>
        <strain evidence="10 11">19XY460</strain>
    </source>
</reference>
<feature type="compositionally biased region" description="Polar residues" evidence="8">
    <location>
        <begin position="22"/>
        <end position="40"/>
    </location>
</feature>
<evidence type="ECO:0000259" key="9">
    <source>
        <dbReference type="Pfam" id="PF10241"/>
    </source>
</evidence>
<dbReference type="InterPro" id="IPR019371">
    <property type="entry name" value="KxDL_dom"/>
</dbReference>